<dbReference type="InterPro" id="IPR025682">
    <property type="entry name" value="CpXC_dom"/>
</dbReference>
<keyword evidence="3" id="KW-1185">Reference proteome</keyword>
<dbReference type="Pfam" id="PF14353">
    <property type="entry name" value="CpXC"/>
    <property type="match status" value="1"/>
</dbReference>
<name>A0ABV3RRT2_9RHOB</name>
<organism evidence="2 3">
    <name type="scientific">Sulfitobacter sediminis</name>
    <dbReference type="NCBI Taxonomy" id="3234186"/>
    <lineage>
        <taxon>Bacteria</taxon>
        <taxon>Pseudomonadati</taxon>
        <taxon>Pseudomonadota</taxon>
        <taxon>Alphaproteobacteria</taxon>
        <taxon>Rhodobacterales</taxon>
        <taxon>Roseobacteraceae</taxon>
        <taxon>Sulfitobacter</taxon>
    </lineage>
</organism>
<comment type="caution">
    <text evidence="2">The sequence shown here is derived from an EMBL/GenBank/DDBJ whole genome shotgun (WGS) entry which is preliminary data.</text>
</comment>
<dbReference type="EMBL" id="JBFNXX010000019">
    <property type="protein sequence ID" value="MEW9921711.1"/>
    <property type="molecule type" value="Genomic_DNA"/>
</dbReference>
<evidence type="ECO:0000259" key="1">
    <source>
        <dbReference type="Pfam" id="PF14353"/>
    </source>
</evidence>
<evidence type="ECO:0000313" key="2">
    <source>
        <dbReference type="EMBL" id="MEW9921711.1"/>
    </source>
</evidence>
<sequence length="232" mass="25446">MSLFTTTTIQCGDCETVTDFEAAGSVNADRRPDLRATILDDSFQVVACPSCGAAMRLEPLFNYLDMELGLWLAAYPARRIGEYLAVEKEVRALFDQSYGAGATASAQEVGGALRPRLAFGWPATREKLLLAQAGLNDTSVELLKLDLMRRLPDAPFQPGVELRLVDVGEDALTFIWLDNDTEEVLQEFEVDRALLQDIESNADAWADVRAAVTGGMFVDMQRLYLDGAEDAA</sequence>
<evidence type="ECO:0000313" key="3">
    <source>
        <dbReference type="Proteomes" id="UP001556098"/>
    </source>
</evidence>
<feature type="domain" description="CpXC" evidence="1">
    <location>
        <begin position="9"/>
        <end position="144"/>
    </location>
</feature>
<protein>
    <submittedName>
        <fullName evidence="2">CpXC domain-containing protein</fullName>
    </submittedName>
</protein>
<dbReference type="Proteomes" id="UP001556098">
    <property type="component" value="Unassembled WGS sequence"/>
</dbReference>
<dbReference type="RefSeq" id="WP_367879408.1">
    <property type="nucleotide sequence ID" value="NZ_JBFNXX010000019.1"/>
</dbReference>
<reference evidence="2 3" key="1">
    <citation type="submission" date="2024-07" db="EMBL/GenBank/DDBJ databases">
        <title>Marimonas sp.nov., isolated from tidal-flat sediment.</title>
        <authorList>
            <person name="Jayan J.N."/>
            <person name="Lee S.S."/>
        </authorList>
    </citation>
    <scope>NUCLEOTIDE SEQUENCE [LARGE SCALE GENOMIC DNA]</scope>
    <source>
        <strain evidence="2 3">MJW-29</strain>
    </source>
</reference>
<accession>A0ABV3RRT2</accession>
<gene>
    <name evidence="2" type="ORF">AB2B41_19050</name>
</gene>
<proteinExistence type="predicted"/>